<evidence type="ECO:0000313" key="3">
    <source>
        <dbReference type="EMBL" id="OAD73263.1"/>
    </source>
</evidence>
<evidence type="ECO:0000256" key="1">
    <source>
        <dbReference type="SAM" id="Phobius"/>
    </source>
</evidence>
<feature type="transmembrane region" description="Helical" evidence="1">
    <location>
        <begin position="148"/>
        <end position="167"/>
    </location>
</feature>
<dbReference type="OrthoDB" id="2444110at2759"/>
<dbReference type="Proteomes" id="UP000077315">
    <property type="component" value="Unassembled WGS sequence"/>
</dbReference>
<dbReference type="InterPro" id="IPR001810">
    <property type="entry name" value="F-box_dom"/>
</dbReference>
<feature type="transmembrane region" description="Helical" evidence="1">
    <location>
        <begin position="49"/>
        <end position="75"/>
    </location>
</feature>
<sequence>MPSIKNINFFLIQLTIKEELASHSRLNFWSVYTNSSTFKRSVFFKSANTSVLIFHLFLLLDLVSFTRMQFLLILIRDTWWMMSTYYETNECPEVKKTLILGGSKLVLMVSNFVKSVTWLRTLSFILFLIFVNIGLCKPGYKNALLRKEYFPIIFFPLFSLSFTYSFIFDNSLREKDRAIASIMLASELPVEIMLCIAESLELRDKARCCLVCKGWLPGFQKSLFEIIVLNKIGINKLLDPTSPASNLLLEHGHNTRTLRIRKDSLLHNRKLYAFQKHFPNLECFRWELSRLIEPFVPNDIYGWNMWTESLTKLELHLSYHVNNDQDKIFNLVRLNLCRLKQLKLCVSGSDMHPFTFDDFELLNDQLPELMCMSITARFEEMNYDELSKVKEVKPRPCFKSLQIHIGKSTYEWIYYIAIKYPNISTVGLLYFGQALSLNLLAYQTLTRLAELPRPLQQLERIDMTVHVLAVHIYQIFLNQLHGLNIPIKHVWLAVASRHCLDNASKDYARLTAKPWANTLKELSITYYSSYSGSFHFFNHDDYYPCLVDLNITVYGAVIFINVVLANRPSLKTIKVTCGLVSYGLGSSTPSIKHGLRDLSLLKTKISTKTLTYISIYCDNLKNMTLDRVKILESQNIINSPHCIDMSSTHFKKLRIKHIEFIKQTKSNISVFLFPSSEEKREKIKYRRQNPTENVWACFHDWESYDKGLIFDVQKKGEEAEKIEEYFRAFSYMSRRLDTMHQSLELVDRLSLGIWASFLPDGYVTLKYGSVEDLVIGP</sequence>
<dbReference type="SUPFAM" id="SSF81383">
    <property type="entry name" value="F-box domain"/>
    <property type="match status" value="1"/>
</dbReference>
<feature type="transmembrane region" description="Helical" evidence="1">
    <location>
        <begin position="117"/>
        <end position="136"/>
    </location>
</feature>
<keyword evidence="1" id="KW-0472">Membrane</keyword>
<dbReference type="GeneID" id="28996810"/>
<protein>
    <recommendedName>
        <fullName evidence="2">F-box domain-containing protein</fullName>
    </recommendedName>
</protein>
<dbReference type="Pfam" id="PF12937">
    <property type="entry name" value="F-box-like"/>
    <property type="match status" value="1"/>
</dbReference>
<dbReference type="VEuPathDB" id="FungiDB:PHYBLDRAFT_168616"/>
<dbReference type="InterPro" id="IPR036047">
    <property type="entry name" value="F-box-like_dom_sf"/>
</dbReference>
<dbReference type="EMBL" id="KV440981">
    <property type="protein sequence ID" value="OAD73263.1"/>
    <property type="molecule type" value="Genomic_DNA"/>
</dbReference>
<keyword evidence="1" id="KW-0812">Transmembrane</keyword>
<dbReference type="SMART" id="SM00256">
    <property type="entry name" value="FBOX"/>
    <property type="match status" value="1"/>
</dbReference>
<organism evidence="3 4">
    <name type="scientific">Phycomyces blakesleeanus (strain ATCC 8743b / DSM 1359 / FGSC 10004 / NBRC 33097 / NRRL 1555)</name>
    <dbReference type="NCBI Taxonomy" id="763407"/>
    <lineage>
        <taxon>Eukaryota</taxon>
        <taxon>Fungi</taxon>
        <taxon>Fungi incertae sedis</taxon>
        <taxon>Mucoromycota</taxon>
        <taxon>Mucoromycotina</taxon>
        <taxon>Mucoromycetes</taxon>
        <taxon>Mucorales</taxon>
        <taxon>Phycomycetaceae</taxon>
        <taxon>Phycomyces</taxon>
    </lineage>
</organism>
<keyword evidence="1" id="KW-1133">Transmembrane helix</keyword>
<dbReference type="RefSeq" id="XP_018291303.1">
    <property type="nucleotide sequence ID" value="XM_018435904.1"/>
</dbReference>
<evidence type="ECO:0000259" key="2">
    <source>
        <dbReference type="SMART" id="SM00256"/>
    </source>
</evidence>
<accession>A0A162U8N2</accession>
<reference evidence="4" key="1">
    <citation type="submission" date="2015-06" db="EMBL/GenBank/DDBJ databases">
        <title>Expansion of signal transduction pathways in fungi by whole-genome duplication.</title>
        <authorList>
            <consortium name="DOE Joint Genome Institute"/>
            <person name="Corrochano L.M."/>
            <person name="Kuo A."/>
            <person name="Marcet-Houben M."/>
            <person name="Polaino S."/>
            <person name="Salamov A."/>
            <person name="Villalobos J.M."/>
            <person name="Alvarez M.I."/>
            <person name="Avalos J."/>
            <person name="Benito E.P."/>
            <person name="Benoit I."/>
            <person name="Burger G."/>
            <person name="Camino L.P."/>
            <person name="Canovas D."/>
            <person name="Cerda-Olmedo E."/>
            <person name="Cheng J.-F."/>
            <person name="Dominguez A."/>
            <person name="Elias M."/>
            <person name="Eslava A.P."/>
            <person name="Glaser F."/>
            <person name="Grimwood J."/>
            <person name="Gutierrez G."/>
            <person name="Heitman J."/>
            <person name="Henrissat B."/>
            <person name="Iturriaga E.A."/>
            <person name="Lang B.F."/>
            <person name="Lavin J.L."/>
            <person name="Lee S."/>
            <person name="Li W."/>
            <person name="Lindquist E."/>
            <person name="Lopez-Garcia S."/>
            <person name="Luque E.M."/>
            <person name="Marcos A.T."/>
            <person name="Martin J."/>
            <person name="McCluskey K."/>
            <person name="Medina H.R."/>
            <person name="Miralles-Duran A."/>
            <person name="Miyazaki A."/>
            <person name="Munoz-Torres E."/>
            <person name="Oguiza J.A."/>
            <person name="Ohm R."/>
            <person name="Olmedo M."/>
            <person name="Orejas M."/>
            <person name="Ortiz-Castellanos L."/>
            <person name="Pisabarro A.G."/>
            <person name="Rodriguez-Romero J."/>
            <person name="Ruiz-Herrera J."/>
            <person name="Ruiz-Vazquez R."/>
            <person name="Sanz C."/>
            <person name="Schackwitz W."/>
            <person name="Schmutz J."/>
            <person name="Shahriari M."/>
            <person name="Shelest E."/>
            <person name="Silva-Franco F."/>
            <person name="Soanes D."/>
            <person name="Syed K."/>
            <person name="Tagua V.G."/>
            <person name="Talbot N.J."/>
            <person name="Thon M."/>
            <person name="De vries R.P."/>
            <person name="Wiebenga A."/>
            <person name="Yadav J.S."/>
            <person name="Braun E.L."/>
            <person name="Baker S."/>
            <person name="Garre V."/>
            <person name="Horwitz B."/>
            <person name="Torres-Martinez S."/>
            <person name="Idnurm A."/>
            <person name="Herrera-Estrella A."/>
            <person name="Gabaldon T."/>
            <person name="Grigoriev I.V."/>
        </authorList>
    </citation>
    <scope>NUCLEOTIDE SEQUENCE [LARGE SCALE GENOMIC DNA]</scope>
    <source>
        <strain evidence="4">NRRL 1555(-)</strain>
    </source>
</reference>
<keyword evidence="4" id="KW-1185">Reference proteome</keyword>
<gene>
    <name evidence="3" type="ORF">PHYBLDRAFT_168616</name>
</gene>
<dbReference type="InParanoid" id="A0A162U8N2"/>
<name>A0A162U8N2_PHYB8</name>
<dbReference type="AlphaFoldDB" id="A0A162U8N2"/>
<proteinExistence type="predicted"/>
<evidence type="ECO:0000313" key="4">
    <source>
        <dbReference type="Proteomes" id="UP000077315"/>
    </source>
</evidence>
<feature type="domain" description="F-box" evidence="2">
    <location>
        <begin position="188"/>
        <end position="228"/>
    </location>
</feature>
<dbReference type="CDD" id="cd09917">
    <property type="entry name" value="F-box_SF"/>
    <property type="match status" value="1"/>
</dbReference>